<keyword evidence="8" id="KW-0007">Acetylation</keyword>
<evidence type="ECO:0000256" key="1">
    <source>
        <dbReference type="ARBA" id="ARBA00004123"/>
    </source>
</evidence>
<proteinExistence type="inferred from homology"/>
<evidence type="ECO:0000256" key="12">
    <source>
        <dbReference type="ARBA" id="ARBA00023242"/>
    </source>
</evidence>
<dbReference type="InterPro" id="IPR029069">
    <property type="entry name" value="HotDog_dom_sf"/>
</dbReference>
<dbReference type="Gramene" id="ERM98643">
    <property type="protein sequence ID" value="ERM98643"/>
    <property type="gene ID" value="AMTR_s00109p00100310"/>
</dbReference>
<keyword evidence="11" id="KW-0206">Cytoskeleton</keyword>
<dbReference type="Proteomes" id="UP000017836">
    <property type="component" value="Unassembled WGS sequence"/>
</dbReference>
<evidence type="ECO:0000256" key="5">
    <source>
        <dbReference type="ARBA" id="ARBA00008324"/>
    </source>
</evidence>
<dbReference type="Gene3D" id="3.10.129.10">
    <property type="entry name" value="Hotdog Thioesterase"/>
    <property type="match status" value="1"/>
</dbReference>
<evidence type="ECO:0000256" key="7">
    <source>
        <dbReference type="ARBA" id="ARBA00022801"/>
    </source>
</evidence>
<keyword evidence="21" id="KW-1185">Reference proteome</keyword>
<accession>W1NSH4</accession>
<dbReference type="CDD" id="cd03443">
    <property type="entry name" value="PaaI_thioesterase"/>
    <property type="match status" value="1"/>
</dbReference>
<dbReference type="AlphaFoldDB" id="W1NSH4"/>
<dbReference type="SUPFAM" id="SSF54637">
    <property type="entry name" value="Thioesterase/thiol ester dehydrase-isomerase"/>
    <property type="match status" value="1"/>
</dbReference>
<evidence type="ECO:0000256" key="4">
    <source>
        <dbReference type="ARBA" id="ARBA00004514"/>
    </source>
</evidence>
<organism evidence="20 21">
    <name type="scientific">Amborella trichopoda</name>
    <dbReference type="NCBI Taxonomy" id="13333"/>
    <lineage>
        <taxon>Eukaryota</taxon>
        <taxon>Viridiplantae</taxon>
        <taxon>Streptophyta</taxon>
        <taxon>Embryophyta</taxon>
        <taxon>Tracheophyta</taxon>
        <taxon>Spermatophyta</taxon>
        <taxon>Magnoliopsida</taxon>
        <taxon>Amborellales</taxon>
        <taxon>Amborellaceae</taxon>
        <taxon>Amborella</taxon>
    </lineage>
</organism>
<evidence type="ECO:0000313" key="20">
    <source>
        <dbReference type="EMBL" id="ERM98643.1"/>
    </source>
</evidence>
<name>W1NSH4_AMBTC</name>
<evidence type="ECO:0000259" key="19">
    <source>
        <dbReference type="Pfam" id="PF03061"/>
    </source>
</evidence>
<evidence type="ECO:0000256" key="17">
    <source>
        <dbReference type="ARBA" id="ARBA00081533"/>
    </source>
</evidence>
<dbReference type="EMBL" id="KI395307">
    <property type="protein sequence ID" value="ERM98643.1"/>
    <property type="molecule type" value="Genomic_DNA"/>
</dbReference>
<evidence type="ECO:0000256" key="11">
    <source>
        <dbReference type="ARBA" id="ARBA00023212"/>
    </source>
</evidence>
<comment type="subcellular location">
    <subcellularLocation>
        <location evidence="3">Cytoplasm</location>
        <location evidence="3">Cytoskeleton</location>
        <location evidence="3">Spindle</location>
    </subcellularLocation>
    <subcellularLocation>
        <location evidence="4">Cytoplasm</location>
        <location evidence="4">Cytosol</location>
    </subcellularLocation>
    <subcellularLocation>
        <location evidence="2">Mitochondrion</location>
    </subcellularLocation>
    <subcellularLocation>
        <location evidence="1">Nucleus</location>
    </subcellularLocation>
</comment>
<gene>
    <name evidence="20" type="ORF">AMTR_s00109p00100310</name>
</gene>
<dbReference type="InterPro" id="IPR039298">
    <property type="entry name" value="ACOT13"/>
</dbReference>
<evidence type="ECO:0000256" key="10">
    <source>
        <dbReference type="ARBA" id="ARBA00023128"/>
    </source>
</evidence>
<evidence type="ECO:0000313" key="21">
    <source>
        <dbReference type="Proteomes" id="UP000017836"/>
    </source>
</evidence>
<dbReference type="FunFam" id="3.10.129.10:FF:000021">
    <property type="entry name" value="Acyl-coenzyme A thioesterase 13"/>
    <property type="match status" value="1"/>
</dbReference>
<evidence type="ECO:0000256" key="2">
    <source>
        <dbReference type="ARBA" id="ARBA00004173"/>
    </source>
</evidence>
<evidence type="ECO:0000256" key="6">
    <source>
        <dbReference type="ARBA" id="ARBA00022490"/>
    </source>
</evidence>
<keyword evidence="6" id="KW-0963">Cytoplasm</keyword>
<evidence type="ECO:0000256" key="3">
    <source>
        <dbReference type="ARBA" id="ARBA00004186"/>
    </source>
</evidence>
<dbReference type="GO" id="GO:0005634">
    <property type="term" value="C:nucleus"/>
    <property type="evidence" value="ECO:0007669"/>
    <property type="project" value="UniProtKB-SubCell"/>
</dbReference>
<dbReference type="GO" id="GO:0006629">
    <property type="term" value="P:lipid metabolic process"/>
    <property type="evidence" value="ECO:0007669"/>
    <property type="project" value="UniProtKB-KW"/>
</dbReference>
<dbReference type="KEGG" id="atr:18426660"/>
<dbReference type="OMA" id="NICGSCI"/>
<protein>
    <recommendedName>
        <fullName evidence="16">Acyl-coenzyme A thioesterase 13</fullName>
    </recommendedName>
    <alternativeName>
        <fullName evidence="17">Hotdog-fold thioesterase superfamily member 2</fullName>
    </alternativeName>
    <alternativeName>
        <fullName evidence="18">Thioesterase superfamily member 2</fullName>
    </alternativeName>
</protein>
<evidence type="ECO:0000256" key="16">
    <source>
        <dbReference type="ARBA" id="ARBA00067273"/>
    </source>
</evidence>
<dbReference type="InterPro" id="IPR006683">
    <property type="entry name" value="Thioestr_dom"/>
</dbReference>
<comment type="function">
    <text evidence="14">Catalyzes the hydrolysis of acyl-CoAs into free fatty acids and coenzyme A (CoASH), regulating their respective intracellular levels. Has acyl-CoA thioesterase activity towards medium (C12) and long-chain (C18) fatty acyl-CoA substrates. Can also hydrolyze 3-hydroxyphenylacetyl-CoA and 3,4-dihydroxyphenylacetyl-CoA (in vitro). May play a role in controlling adaptive thermogenesis.</text>
</comment>
<keyword evidence="12" id="KW-0539">Nucleus</keyword>
<dbReference type="HOGENOM" id="CLU_095487_0_0_1"/>
<evidence type="ECO:0000256" key="9">
    <source>
        <dbReference type="ARBA" id="ARBA00023098"/>
    </source>
</evidence>
<evidence type="ECO:0000256" key="18">
    <source>
        <dbReference type="ARBA" id="ARBA00083956"/>
    </source>
</evidence>
<feature type="domain" description="Thioesterase" evidence="19">
    <location>
        <begin position="67"/>
        <end position="141"/>
    </location>
</feature>
<reference evidence="21" key="1">
    <citation type="journal article" date="2013" name="Science">
        <title>The Amborella genome and the evolution of flowering plants.</title>
        <authorList>
            <consortium name="Amborella Genome Project"/>
        </authorList>
    </citation>
    <scope>NUCLEOTIDE SEQUENCE [LARGE SCALE GENOMIC DNA]</scope>
</reference>
<dbReference type="STRING" id="13333.W1NSH4"/>
<evidence type="ECO:0000256" key="13">
    <source>
        <dbReference type="ARBA" id="ARBA00052976"/>
    </source>
</evidence>
<comment type="subunit">
    <text evidence="15">Homotetramer. Interacts with PCTP.</text>
</comment>
<comment type="catalytic activity">
    <reaction evidence="13">
        <text>a fatty acyl-CoA + H2O = a fatty acid + CoA + H(+)</text>
        <dbReference type="Rhea" id="RHEA:16781"/>
        <dbReference type="ChEBI" id="CHEBI:15377"/>
        <dbReference type="ChEBI" id="CHEBI:15378"/>
        <dbReference type="ChEBI" id="CHEBI:28868"/>
        <dbReference type="ChEBI" id="CHEBI:57287"/>
        <dbReference type="ChEBI" id="CHEBI:77636"/>
    </reaction>
    <physiologicalReaction direction="left-to-right" evidence="13">
        <dbReference type="Rhea" id="RHEA:16782"/>
    </physiologicalReaction>
</comment>
<evidence type="ECO:0000256" key="15">
    <source>
        <dbReference type="ARBA" id="ARBA00064709"/>
    </source>
</evidence>
<dbReference type="GO" id="GO:0005829">
    <property type="term" value="C:cytosol"/>
    <property type="evidence" value="ECO:0007669"/>
    <property type="project" value="UniProtKB-SubCell"/>
</dbReference>
<dbReference type="eggNOG" id="KOG3328">
    <property type="taxonomic scope" value="Eukaryota"/>
</dbReference>
<evidence type="ECO:0000256" key="8">
    <source>
        <dbReference type="ARBA" id="ARBA00022990"/>
    </source>
</evidence>
<sequence>MERPVQMAQEWLEGLGADQSGSAYDPAKPKRNEFERFSLAGLRVSRAEPGRIICHLTVPKRLADEKGKWHAGAIAAMIDNVGAASIKSCDLPIKVSVDYNISYISTAEIGEVMEIEGKVLGHKGKLSGVMVEVRRKGNGEVVAQGRQWMKATSRL</sequence>
<keyword evidence="7" id="KW-0378">Hydrolase</keyword>
<dbReference type="OrthoDB" id="46529at2759"/>
<keyword evidence="9" id="KW-0443">Lipid metabolism</keyword>
<evidence type="ECO:0000256" key="14">
    <source>
        <dbReference type="ARBA" id="ARBA00058205"/>
    </source>
</evidence>
<dbReference type="GO" id="GO:0005739">
    <property type="term" value="C:mitochondrion"/>
    <property type="evidence" value="ECO:0007669"/>
    <property type="project" value="UniProtKB-SubCell"/>
</dbReference>
<keyword evidence="10" id="KW-0496">Mitochondrion</keyword>
<comment type="similarity">
    <text evidence="5">Belongs to the thioesterase PaaI family.</text>
</comment>
<dbReference type="GO" id="GO:0047617">
    <property type="term" value="F:fatty acyl-CoA hydrolase activity"/>
    <property type="evidence" value="ECO:0000318"/>
    <property type="project" value="GO_Central"/>
</dbReference>
<dbReference type="PANTHER" id="PTHR21660:SF1">
    <property type="entry name" value="ACYL-COENZYME A THIOESTERASE 13"/>
    <property type="match status" value="1"/>
</dbReference>
<dbReference type="GO" id="GO:0005819">
    <property type="term" value="C:spindle"/>
    <property type="evidence" value="ECO:0007669"/>
    <property type="project" value="UniProtKB-SubCell"/>
</dbReference>
<dbReference type="PANTHER" id="PTHR21660">
    <property type="entry name" value="THIOESTERASE SUPERFAMILY MEMBER-RELATED"/>
    <property type="match status" value="1"/>
</dbReference>
<dbReference type="Pfam" id="PF03061">
    <property type="entry name" value="4HBT"/>
    <property type="match status" value="1"/>
</dbReference>